<dbReference type="EMBL" id="ABCS01000028">
    <property type="protein sequence ID" value="EDM78645.1"/>
    <property type="molecule type" value="Genomic_DNA"/>
</dbReference>
<proteinExistence type="predicted"/>
<protein>
    <submittedName>
        <fullName evidence="3">Methyltransferase, putative</fullName>
    </submittedName>
</protein>
<reference evidence="3 4" key="1">
    <citation type="submission" date="2007-06" db="EMBL/GenBank/DDBJ databases">
        <authorList>
            <person name="Shimkets L."/>
            <person name="Ferriera S."/>
            <person name="Johnson J."/>
            <person name="Kravitz S."/>
            <person name="Beeson K."/>
            <person name="Sutton G."/>
            <person name="Rogers Y.-H."/>
            <person name="Friedman R."/>
            <person name="Frazier M."/>
            <person name="Venter J.C."/>
        </authorList>
    </citation>
    <scope>NUCLEOTIDE SEQUENCE [LARGE SCALE GENOMIC DNA]</scope>
    <source>
        <strain evidence="3 4">SIR-1</strain>
    </source>
</reference>
<dbReference type="Proteomes" id="UP000005801">
    <property type="component" value="Unassembled WGS sequence"/>
</dbReference>
<dbReference type="SUPFAM" id="SSF53335">
    <property type="entry name" value="S-adenosyl-L-methionine-dependent methyltransferases"/>
    <property type="match status" value="1"/>
</dbReference>
<accession>A6G643</accession>
<keyword evidence="1 3" id="KW-0808">Transferase</keyword>
<comment type="caution">
    <text evidence="3">The sequence shown here is derived from an EMBL/GenBank/DDBJ whole genome shotgun (WGS) entry which is preliminary data.</text>
</comment>
<sequence length="191" mass="20344">MSDWDDYAADWDDNPGVGLYAQRAFASLEGVADLRGKRVLDFGCGTGLLSHALAPLARELVALDSSAAMIEALRAKQLPKVAAVVSELSSELVATHPAFAAPFDAVVASSVCSFLPNYPEVAAIIRERLVPGGVFVHWDWLSDEDEPGGMTRARVEQTLRAAGFASVELTTPFGLDSPRGELTVLMAIARS</sequence>
<dbReference type="GO" id="GO:0032259">
    <property type="term" value="P:methylation"/>
    <property type="evidence" value="ECO:0007669"/>
    <property type="project" value="UniProtKB-KW"/>
</dbReference>
<gene>
    <name evidence="3" type="ORF">PPSIR1_29378</name>
</gene>
<evidence type="ECO:0000256" key="1">
    <source>
        <dbReference type="ARBA" id="ARBA00022679"/>
    </source>
</evidence>
<dbReference type="GO" id="GO:0008168">
    <property type="term" value="F:methyltransferase activity"/>
    <property type="evidence" value="ECO:0007669"/>
    <property type="project" value="UniProtKB-KW"/>
</dbReference>
<name>A6G643_9BACT</name>
<dbReference type="Pfam" id="PF08242">
    <property type="entry name" value="Methyltransf_12"/>
    <property type="match status" value="1"/>
</dbReference>
<evidence type="ECO:0000313" key="3">
    <source>
        <dbReference type="EMBL" id="EDM78645.1"/>
    </source>
</evidence>
<dbReference type="OrthoDB" id="9791837at2"/>
<dbReference type="InterPro" id="IPR029063">
    <property type="entry name" value="SAM-dependent_MTases_sf"/>
</dbReference>
<dbReference type="PANTHER" id="PTHR43861">
    <property type="entry name" value="TRANS-ACONITATE 2-METHYLTRANSFERASE-RELATED"/>
    <property type="match status" value="1"/>
</dbReference>
<dbReference type="AlphaFoldDB" id="A6G643"/>
<dbReference type="RefSeq" id="WP_006972192.1">
    <property type="nucleotide sequence ID" value="NZ_ABCS01000028.1"/>
</dbReference>
<dbReference type="InterPro" id="IPR013217">
    <property type="entry name" value="Methyltransf_12"/>
</dbReference>
<organism evidence="3 4">
    <name type="scientific">Plesiocystis pacifica SIR-1</name>
    <dbReference type="NCBI Taxonomy" id="391625"/>
    <lineage>
        <taxon>Bacteria</taxon>
        <taxon>Pseudomonadati</taxon>
        <taxon>Myxococcota</taxon>
        <taxon>Polyangia</taxon>
        <taxon>Nannocystales</taxon>
        <taxon>Nannocystaceae</taxon>
        <taxon>Plesiocystis</taxon>
    </lineage>
</organism>
<keyword evidence="4" id="KW-1185">Reference proteome</keyword>
<dbReference type="Gene3D" id="3.40.50.150">
    <property type="entry name" value="Vaccinia Virus protein VP39"/>
    <property type="match status" value="1"/>
</dbReference>
<dbReference type="eggNOG" id="COG0500">
    <property type="taxonomic scope" value="Bacteria"/>
</dbReference>
<evidence type="ECO:0000313" key="4">
    <source>
        <dbReference type="Proteomes" id="UP000005801"/>
    </source>
</evidence>
<dbReference type="STRING" id="391625.PPSIR1_29378"/>
<dbReference type="PANTHER" id="PTHR43861:SF3">
    <property type="entry name" value="PUTATIVE (AFU_ORTHOLOGUE AFUA_2G14390)-RELATED"/>
    <property type="match status" value="1"/>
</dbReference>
<dbReference type="CDD" id="cd02440">
    <property type="entry name" value="AdoMet_MTases"/>
    <property type="match status" value="1"/>
</dbReference>
<evidence type="ECO:0000259" key="2">
    <source>
        <dbReference type="Pfam" id="PF08242"/>
    </source>
</evidence>
<feature type="domain" description="Methyltransferase type 12" evidence="2">
    <location>
        <begin position="40"/>
        <end position="135"/>
    </location>
</feature>
<keyword evidence="3" id="KW-0489">Methyltransferase</keyword>